<evidence type="ECO:0000313" key="3">
    <source>
        <dbReference type="Proteomes" id="UP000007809"/>
    </source>
</evidence>
<protein>
    <submittedName>
        <fullName evidence="2">Integral membrane protein</fullName>
    </submittedName>
</protein>
<proteinExistence type="predicted"/>
<feature type="transmembrane region" description="Helical" evidence="1">
    <location>
        <begin position="84"/>
        <end position="103"/>
    </location>
</feature>
<feature type="transmembrane region" description="Helical" evidence="1">
    <location>
        <begin position="115"/>
        <end position="134"/>
    </location>
</feature>
<dbReference type="STRING" id="675635.Psed_5121"/>
<reference evidence="2 3" key="1">
    <citation type="journal article" date="2011" name="J. Bacteriol.">
        <title>Genome sequence of the 1,4-dioxane-degrading Pseudonocardia dioxanivorans strain CB1190.</title>
        <authorList>
            <person name="Sales C.M."/>
            <person name="Mahendra S."/>
            <person name="Grostern A."/>
            <person name="Parales R.E."/>
            <person name="Goodwin L.A."/>
            <person name="Woyke T."/>
            <person name="Nolan M."/>
            <person name="Lapidus A."/>
            <person name="Chertkov O."/>
            <person name="Ovchinnikova G."/>
            <person name="Sczyrba A."/>
            <person name="Alvarez-Cohen L."/>
        </authorList>
    </citation>
    <scope>NUCLEOTIDE SEQUENCE [LARGE SCALE GENOMIC DNA]</scope>
    <source>
        <strain evidence="3">ATCC 55486 / DSM 44775 / JCM 13855 / CB1190</strain>
    </source>
</reference>
<keyword evidence="3" id="KW-1185">Reference proteome</keyword>
<accession>F4CRP1</accession>
<dbReference type="KEGG" id="pdx:Psed_5121"/>
<dbReference type="Proteomes" id="UP000007809">
    <property type="component" value="Chromosome"/>
</dbReference>
<dbReference type="HOGENOM" id="CLU_1260587_0_0_11"/>
<evidence type="ECO:0000313" key="2">
    <source>
        <dbReference type="EMBL" id="AEA27258.1"/>
    </source>
</evidence>
<name>F4CRP1_PSEUX</name>
<keyword evidence="1" id="KW-0472">Membrane</keyword>
<organism evidence="2 3">
    <name type="scientific">Pseudonocardia dioxanivorans (strain ATCC 55486 / DSM 44775 / JCM 13855 / CB1190)</name>
    <dbReference type="NCBI Taxonomy" id="675635"/>
    <lineage>
        <taxon>Bacteria</taxon>
        <taxon>Bacillati</taxon>
        <taxon>Actinomycetota</taxon>
        <taxon>Actinomycetes</taxon>
        <taxon>Pseudonocardiales</taxon>
        <taxon>Pseudonocardiaceae</taxon>
        <taxon>Pseudonocardia</taxon>
    </lineage>
</organism>
<dbReference type="RefSeq" id="WP_013677164.1">
    <property type="nucleotide sequence ID" value="NC_015312.1"/>
</dbReference>
<evidence type="ECO:0000256" key="1">
    <source>
        <dbReference type="SAM" id="Phobius"/>
    </source>
</evidence>
<keyword evidence="1" id="KW-0812">Transmembrane</keyword>
<feature type="transmembrane region" description="Helical" evidence="1">
    <location>
        <begin position="58"/>
        <end position="77"/>
    </location>
</feature>
<dbReference type="InterPro" id="IPR033458">
    <property type="entry name" value="DUF5134"/>
</dbReference>
<dbReference type="EMBL" id="CP002593">
    <property type="protein sequence ID" value="AEA27258.1"/>
    <property type="molecule type" value="Genomic_DNA"/>
</dbReference>
<keyword evidence="1" id="KW-1133">Transmembrane helix</keyword>
<dbReference type="OrthoDB" id="3576357at2"/>
<dbReference type="Pfam" id="PF17197">
    <property type="entry name" value="DUF5134"/>
    <property type="match status" value="1"/>
</dbReference>
<dbReference type="AlphaFoldDB" id="F4CRP1"/>
<sequence length="219" mass="21951">MQWVNVILAVCCLGLGALHLTRLALMRGDRVGEASHAAMGLGMAAMYSPLGDPVPGPVWIVVFAGTGLWFAALAVRAGIGTRDAGYHVACAVAMLFVLTAGGHGTPGGHGGHPDVALLSVAALLFAGFFAWHALRCGDRLVAAARGGASCECAPEAPPPVHAAGTVVRATAGPTAATRALTAGEAVAPGRLARVRSVRTATGAHIAMAGAMTVMCLGML</sequence>
<gene>
    <name evidence="2" type="ordered locus">Psed_5121</name>
</gene>